<feature type="transmembrane region" description="Helical" evidence="4">
    <location>
        <begin position="18"/>
        <end position="37"/>
    </location>
</feature>
<keyword evidence="4" id="KW-0812">Transmembrane</keyword>
<dbReference type="InterPro" id="IPR036890">
    <property type="entry name" value="HATPase_C_sf"/>
</dbReference>
<proteinExistence type="predicted"/>
<dbReference type="Proteomes" id="UP000832011">
    <property type="component" value="Chromosome"/>
</dbReference>
<reference evidence="6 7" key="1">
    <citation type="journal article" date="2022" name="Res Sq">
        <title>Evolution of multicellular longitudinally dividing oral cavity symbionts (Neisseriaceae).</title>
        <authorList>
            <person name="Nyongesa S."/>
            <person name="Weber P."/>
            <person name="Bernet E."/>
            <person name="Pullido F."/>
            <person name="Nieckarz M."/>
            <person name="Delaby M."/>
            <person name="Nieves C."/>
            <person name="Viehboeck T."/>
            <person name="Krause N."/>
            <person name="Rivera-Millot A."/>
            <person name="Nakamura A."/>
            <person name="Vischer N."/>
            <person name="VanNieuwenhze M."/>
            <person name="Brun Y."/>
            <person name="Cava F."/>
            <person name="Bulgheresi S."/>
            <person name="Veyrier F."/>
        </authorList>
    </citation>
    <scope>NUCLEOTIDE SEQUENCE [LARGE SCALE GENOMIC DNA]</scope>
    <source>
        <strain evidence="6 7">SN4</strain>
    </source>
</reference>
<accession>A0ABY4DZ41</accession>
<dbReference type="Pfam" id="PF02518">
    <property type="entry name" value="HATPase_c"/>
    <property type="match status" value="1"/>
</dbReference>
<dbReference type="SMART" id="SM00387">
    <property type="entry name" value="HATPase_c"/>
    <property type="match status" value="1"/>
</dbReference>
<feature type="domain" description="Histidine kinase/HSP90-like ATPase" evidence="5">
    <location>
        <begin position="403"/>
        <end position="546"/>
    </location>
</feature>
<dbReference type="EMBL" id="CP091511">
    <property type="protein sequence ID" value="UOO88386.1"/>
    <property type="molecule type" value="Genomic_DNA"/>
</dbReference>
<evidence type="ECO:0000313" key="7">
    <source>
        <dbReference type="Proteomes" id="UP000832011"/>
    </source>
</evidence>
<keyword evidence="7" id="KW-1185">Reference proteome</keyword>
<dbReference type="Gene3D" id="3.30.450.20">
    <property type="entry name" value="PAS domain"/>
    <property type="match status" value="1"/>
</dbReference>
<name>A0ABY4DZ41_9NEIS</name>
<dbReference type="InterPro" id="IPR004358">
    <property type="entry name" value="Sig_transdc_His_kin-like_C"/>
</dbReference>
<feature type="transmembrane region" description="Helical" evidence="4">
    <location>
        <begin position="49"/>
        <end position="69"/>
    </location>
</feature>
<dbReference type="InterPro" id="IPR003594">
    <property type="entry name" value="HATPase_dom"/>
</dbReference>
<keyword evidence="4" id="KW-0472">Membrane</keyword>
<feature type="compositionally biased region" description="Acidic residues" evidence="3">
    <location>
        <begin position="565"/>
        <end position="574"/>
    </location>
</feature>
<keyword evidence="6" id="KW-0067">ATP-binding</keyword>
<dbReference type="PRINTS" id="PR00344">
    <property type="entry name" value="BCTRLSENSOR"/>
</dbReference>
<keyword evidence="4" id="KW-1133">Transmembrane helix</keyword>
<dbReference type="RefSeq" id="WP_058357932.1">
    <property type="nucleotide sequence ID" value="NZ_CABKVG010000010.1"/>
</dbReference>
<organism evidence="6 7">
    <name type="scientific">Vitreoscilla massiliensis</name>
    <dbReference type="NCBI Taxonomy" id="1689272"/>
    <lineage>
        <taxon>Bacteria</taxon>
        <taxon>Pseudomonadati</taxon>
        <taxon>Pseudomonadota</taxon>
        <taxon>Betaproteobacteria</taxon>
        <taxon>Neisseriales</taxon>
        <taxon>Neisseriaceae</taxon>
        <taxon>Vitreoscilla</taxon>
    </lineage>
</organism>
<evidence type="ECO:0000256" key="4">
    <source>
        <dbReference type="SAM" id="Phobius"/>
    </source>
</evidence>
<dbReference type="GO" id="GO:0005524">
    <property type="term" value="F:ATP binding"/>
    <property type="evidence" value="ECO:0007669"/>
    <property type="project" value="UniProtKB-KW"/>
</dbReference>
<sequence length="574" mass="65283">MQQKKSNEMLQTLKQQRVLLAISVFTIVTVLLLINNYQLLPSSNESGRYAQLLGIALALFVGIIAYFNITQSKRKQAQLLDTQQQTHAILKSVGSGLFLINTDLKISNEYSKQLESILGQHDLAQKSLLQILSQLVSEPELLVIQGFLKQLFDSKVNEKLIQELNPLNQIDVRIVNTQGKRSNRCLDFQFTRIYEHKQIVSVLVNVTDITRSVQQQQQTVFRSDLQANLLLAIMHADRDEVAQFSKQTKLQLETIHEVLSQESGSTKSQKLKIEPLTQHIHQLRCNANQLNLQMLVYLSDEFEQHLLYLKQQNYLNHDDFLPLDITLDQMDHVLQTINQVHTRLQQAEVPVTAAPTVSIASPETTLQRWQLDVQQLAKRQHKNIHLICTNASFQNLPIQWVDKIQDLTWHLISNAVVHGIENADEREAMAKTEHGQVTVSLLDMGQEYRLSIEDDGKGIDYEAVQAHAADLGWCQDELGAPINKVQMLQYLFQAEFSTLGQMSSDAGDGMGLYWVQTWVDEMRGHIDVVTQPHQFTRFIITIPKPTNAAALSDQDEMEPNSAASDADDEEHYIV</sequence>
<dbReference type="EC" id="2.7.13.3" evidence="2"/>
<dbReference type="SUPFAM" id="SSF55874">
    <property type="entry name" value="ATPase domain of HSP90 chaperone/DNA topoisomerase II/histidine kinase"/>
    <property type="match status" value="1"/>
</dbReference>
<gene>
    <name evidence="6" type="ORF">LVJ82_13005</name>
</gene>
<dbReference type="InterPro" id="IPR051315">
    <property type="entry name" value="Bact_Chemotaxis_CheA"/>
</dbReference>
<dbReference type="PANTHER" id="PTHR43395:SF8">
    <property type="entry name" value="HISTIDINE KINASE"/>
    <property type="match status" value="1"/>
</dbReference>
<dbReference type="Gene3D" id="3.30.565.10">
    <property type="entry name" value="Histidine kinase-like ATPase, C-terminal domain"/>
    <property type="match status" value="1"/>
</dbReference>
<evidence type="ECO:0000256" key="3">
    <source>
        <dbReference type="SAM" id="MobiDB-lite"/>
    </source>
</evidence>
<protein>
    <recommendedName>
        <fullName evidence="2">histidine kinase</fullName>
        <ecNumber evidence="2">2.7.13.3</ecNumber>
    </recommendedName>
</protein>
<evidence type="ECO:0000256" key="2">
    <source>
        <dbReference type="ARBA" id="ARBA00012438"/>
    </source>
</evidence>
<evidence type="ECO:0000256" key="1">
    <source>
        <dbReference type="ARBA" id="ARBA00000085"/>
    </source>
</evidence>
<evidence type="ECO:0000313" key="6">
    <source>
        <dbReference type="EMBL" id="UOO88386.1"/>
    </source>
</evidence>
<keyword evidence="6" id="KW-0547">Nucleotide-binding</keyword>
<feature type="region of interest" description="Disordered" evidence="3">
    <location>
        <begin position="550"/>
        <end position="574"/>
    </location>
</feature>
<comment type="catalytic activity">
    <reaction evidence="1">
        <text>ATP + protein L-histidine = ADP + protein N-phospho-L-histidine.</text>
        <dbReference type="EC" id="2.7.13.3"/>
    </reaction>
</comment>
<dbReference type="PANTHER" id="PTHR43395">
    <property type="entry name" value="SENSOR HISTIDINE KINASE CHEA"/>
    <property type="match status" value="1"/>
</dbReference>
<evidence type="ECO:0000259" key="5">
    <source>
        <dbReference type="SMART" id="SM00387"/>
    </source>
</evidence>